<feature type="domain" description="Methyltransferase type 11" evidence="1">
    <location>
        <begin position="46"/>
        <end position="139"/>
    </location>
</feature>
<dbReference type="GO" id="GO:0004608">
    <property type="term" value="F:phosphatidylethanolamine N-methyltransferase activity"/>
    <property type="evidence" value="ECO:0007669"/>
    <property type="project" value="UniProtKB-EC"/>
</dbReference>
<dbReference type="GeneID" id="24893335"/>
<evidence type="ECO:0000313" key="2">
    <source>
        <dbReference type="EMBL" id="AKB84871.1"/>
    </source>
</evidence>
<dbReference type="Proteomes" id="UP000033048">
    <property type="component" value="Chromosome"/>
</dbReference>
<dbReference type="InterPro" id="IPR029063">
    <property type="entry name" value="SAM-dependent_MTases_sf"/>
</dbReference>
<dbReference type="CDD" id="cd02440">
    <property type="entry name" value="AdoMet_MTases"/>
    <property type="match status" value="1"/>
</dbReference>
<dbReference type="SUPFAM" id="SSF53335">
    <property type="entry name" value="S-adenosyl-L-methionine-dependent methyltransferases"/>
    <property type="match status" value="1"/>
</dbReference>
<dbReference type="AlphaFoldDB" id="A0A0E3SQE6"/>
<dbReference type="PATRIC" id="fig|1434104.5.peg.883"/>
<evidence type="ECO:0000313" key="3">
    <source>
        <dbReference type="Proteomes" id="UP000033048"/>
    </source>
</evidence>
<dbReference type="STRING" id="1434104.MCMEM_0818"/>
<name>A0A0E3SQE6_METMT</name>
<organism evidence="2 3">
    <name type="scientific">Methanococcoides methylutens MM1</name>
    <dbReference type="NCBI Taxonomy" id="1434104"/>
    <lineage>
        <taxon>Archaea</taxon>
        <taxon>Methanobacteriati</taxon>
        <taxon>Methanobacteriota</taxon>
        <taxon>Stenosarchaea group</taxon>
        <taxon>Methanomicrobia</taxon>
        <taxon>Methanosarcinales</taxon>
        <taxon>Methanosarcinaceae</taxon>
        <taxon>Methanococcoides</taxon>
    </lineage>
</organism>
<keyword evidence="2" id="KW-0489">Methyltransferase</keyword>
<keyword evidence="3" id="KW-1185">Reference proteome</keyword>
<accession>A0A0E3SQE6</accession>
<reference evidence="2 3" key="1">
    <citation type="submission" date="2014-07" db="EMBL/GenBank/DDBJ databases">
        <title>Methanogenic archaea and the global carbon cycle.</title>
        <authorList>
            <person name="Henriksen J.R."/>
            <person name="Luke J."/>
            <person name="Reinhart S."/>
            <person name="Benedict M.N."/>
            <person name="Youngblut N.D."/>
            <person name="Metcalf M.E."/>
            <person name="Whitaker R.J."/>
            <person name="Metcalf W.W."/>
        </authorList>
    </citation>
    <scope>NUCLEOTIDE SEQUENCE [LARGE SCALE GENOMIC DNA]</scope>
    <source>
        <strain evidence="2 3">MM1</strain>
    </source>
</reference>
<protein>
    <submittedName>
        <fullName evidence="2">Phosphatidylethanolamine N-methyltransferase</fullName>
        <ecNumber evidence="2">2.1.1.17</ecNumber>
    </submittedName>
</protein>
<gene>
    <name evidence="2" type="ORF">MCMEM_0818</name>
</gene>
<dbReference type="GO" id="GO:0032259">
    <property type="term" value="P:methylation"/>
    <property type="evidence" value="ECO:0007669"/>
    <property type="project" value="UniProtKB-KW"/>
</dbReference>
<dbReference type="PANTHER" id="PTHR45036:SF1">
    <property type="entry name" value="METHYLTRANSFERASE LIKE 7A"/>
    <property type="match status" value="1"/>
</dbReference>
<dbReference type="InterPro" id="IPR052356">
    <property type="entry name" value="Thiol_S-MT"/>
</dbReference>
<keyword evidence="2" id="KW-0808">Transferase</keyword>
<dbReference type="Pfam" id="PF08241">
    <property type="entry name" value="Methyltransf_11"/>
    <property type="match status" value="1"/>
</dbReference>
<dbReference type="EMBL" id="CP009518">
    <property type="protein sequence ID" value="AKB84871.1"/>
    <property type="molecule type" value="Genomic_DNA"/>
</dbReference>
<dbReference type="PANTHER" id="PTHR45036">
    <property type="entry name" value="METHYLTRANSFERASE LIKE 7B"/>
    <property type="match status" value="1"/>
</dbReference>
<proteinExistence type="predicted"/>
<dbReference type="OrthoDB" id="147504at2157"/>
<dbReference type="EC" id="2.1.1.17" evidence="2"/>
<sequence length="206" mass="23347">MAETKAVLHRFNRFSRFYDVVEGIVEHIAFKRWRPAVFSKVEGRCLEVGFGTGRNFRYYPKEKDVRMVAIELSPGMAARSKERAKGIDIDLILMDAQHLAFKDNTFDSVVMTLVLCSVPDPVKTVEECVRVCKPAGKIIDLEHVRSSNRLIAFMQDIITPVTNMLVALNINRDTPGNLEKGGALIIEDRHVTFIDIFRLIVSRPGK</sequence>
<dbReference type="Gene3D" id="3.40.50.150">
    <property type="entry name" value="Vaccinia Virus protein VP39"/>
    <property type="match status" value="1"/>
</dbReference>
<dbReference type="HOGENOM" id="CLU_037990_7_3_2"/>
<dbReference type="KEGG" id="mmet:MCMEM_0818"/>
<evidence type="ECO:0000259" key="1">
    <source>
        <dbReference type="Pfam" id="PF08241"/>
    </source>
</evidence>
<dbReference type="RefSeq" id="WP_048205029.1">
    <property type="nucleotide sequence ID" value="NZ_CP009518.1"/>
</dbReference>
<dbReference type="InterPro" id="IPR013216">
    <property type="entry name" value="Methyltransf_11"/>
</dbReference>